<accession>A0A0F8YRE0</accession>
<dbReference type="InterPro" id="IPR043734">
    <property type="entry name" value="DUF5678"/>
</dbReference>
<protein>
    <recommendedName>
        <fullName evidence="1">DUF5678 domain-containing protein</fullName>
    </recommendedName>
</protein>
<gene>
    <name evidence="2" type="ORF">LCGC14_2788170</name>
</gene>
<evidence type="ECO:0000313" key="2">
    <source>
        <dbReference type="EMBL" id="KKK83957.1"/>
    </source>
</evidence>
<reference evidence="2" key="1">
    <citation type="journal article" date="2015" name="Nature">
        <title>Complex archaea that bridge the gap between prokaryotes and eukaryotes.</title>
        <authorList>
            <person name="Spang A."/>
            <person name="Saw J.H."/>
            <person name="Jorgensen S.L."/>
            <person name="Zaremba-Niedzwiedzka K."/>
            <person name="Martijn J."/>
            <person name="Lind A.E."/>
            <person name="van Eijk R."/>
            <person name="Schleper C."/>
            <person name="Guy L."/>
            <person name="Ettema T.J."/>
        </authorList>
    </citation>
    <scope>NUCLEOTIDE SEQUENCE</scope>
</reference>
<organism evidence="2">
    <name type="scientific">marine sediment metagenome</name>
    <dbReference type="NCBI Taxonomy" id="412755"/>
    <lineage>
        <taxon>unclassified sequences</taxon>
        <taxon>metagenomes</taxon>
        <taxon>ecological metagenomes</taxon>
    </lineage>
</organism>
<name>A0A0F8YRE0_9ZZZZ</name>
<dbReference type="AlphaFoldDB" id="A0A0F8YRE0"/>
<sequence>MAKDDENYSAYLTANLERFKGKWVVLCDKQITASGKDVIEIVSETRMKYPDKNFLLARVSEEGAMIF</sequence>
<dbReference type="Pfam" id="PF18929">
    <property type="entry name" value="DUF5678"/>
    <property type="match status" value="1"/>
</dbReference>
<comment type="caution">
    <text evidence="2">The sequence shown here is derived from an EMBL/GenBank/DDBJ whole genome shotgun (WGS) entry which is preliminary data.</text>
</comment>
<feature type="domain" description="DUF5678" evidence="1">
    <location>
        <begin position="16"/>
        <end position="61"/>
    </location>
</feature>
<evidence type="ECO:0000259" key="1">
    <source>
        <dbReference type="Pfam" id="PF18929"/>
    </source>
</evidence>
<dbReference type="EMBL" id="LAZR01051988">
    <property type="protein sequence ID" value="KKK83957.1"/>
    <property type="molecule type" value="Genomic_DNA"/>
</dbReference>
<proteinExistence type="predicted"/>